<gene>
    <name evidence="5" type="ORF">G3572_15085</name>
</gene>
<dbReference type="InterPro" id="IPR013751">
    <property type="entry name" value="ACP_syn_III_N"/>
</dbReference>
<dbReference type="Pfam" id="PF08541">
    <property type="entry name" value="ACP_syn_III_C"/>
    <property type="match status" value="1"/>
</dbReference>
<feature type="domain" description="Beta-ketoacyl-[acyl-carrier-protein] synthase III N-terminal" evidence="4">
    <location>
        <begin position="105"/>
        <end position="170"/>
    </location>
</feature>
<evidence type="ECO:0000256" key="1">
    <source>
        <dbReference type="ARBA" id="ARBA00022679"/>
    </source>
</evidence>
<dbReference type="GO" id="GO:0006633">
    <property type="term" value="P:fatty acid biosynthetic process"/>
    <property type="evidence" value="ECO:0007669"/>
    <property type="project" value="InterPro"/>
</dbReference>
<proteinExistence type="predicted"/>
<dbReference type="PANTHER" id="PTHR34069:SF2">
    <property type="entry name" value="BETA-KETOACYL-[ACYL-CARRIER-PROTEIN] SYNTHASE III"/>
    <property type="match status" value="1"/>
</dbReference>
<keyword evidence="1" id="KW-0808">Transferase</keyword>
<dbReference type="AlphaFoldDB" id="A0A6B3RUB6"/>
<dbReference type="PANTHER" id="PTHR34069">
    <property type="entry name" value="3-OXOACYL-[ACYL-CARRIER-PROTEIN] SYNTHASE 3"/>
    <property type="match status" value="1"/>
</dbReference>
<keyword evidence="6" id="KW-1185">Reference proteome</keyword>
<evidence type="ECO:0000313" key="6">
    <source>
        <dbReference type="Proteomes" id="UP000481421"/>
    </source>
</evidence>
<dbReference type="RefSeq" id="WP_164613366.1">
    <property type="nucleotide sequence ID" value="NZ_JAAIKE010000005.1"/>
</dbReference>
<name>A0A6B3RUB6_9RHOB</name>
<organism evidence="5 6">
    <name type="scientific">Pseudotabrizicola algicola</name>
    <dbReference type="NCBI Taxonomy" id="2709381"/>
    <lineage>
        <taxon>Bacteria</taxon>
        <taxon>Pseudomonadati</taxon>
        <taxon>Pseudomonadota</taxon>
        <taxon>Alphaproteobacteria</taxon>
        <taxon>Rhodobacterales</taxon>
        <taxon>Paracoccaceae</taxon>
        <taxon>Pseudotabrizicola</taxon>
    </lineage>
</organism>
<dbReference type="Proteomes" id="UP000481421">
    <property type="component" value="Unassembled WGS sequence"/>
</dbReference>
<comment type="caution">
    <text evidence="5">The sequence shown here is derived from an EMBL/GenBank/DDBJ whole genome shotgun (WGS) entry which is preliminary data.</text>
</comment>
<accession>A0A6B3RUB6</accession>
<evidence type="ECO:0000256" key="2">
    <source>
        <dbReference type="ARBA" id="ARBA00023315"/>
    </source>
</evidence>
<dbReference type="Gene3D" id="3.40.47.10">
    <property type="match status" value="1"/>
</dbReference>
<dbReference type="SUPFAM" id="SSF53901">
    <property type="entry name" value="Thiolase-like"/>
    <property type="match status" value="1"/>
</dbReference>
<evidence type="ECO:0000313" key="5">
    <source>
        <dbReference type="EMBL" id="NEX47535.1"/>
    </source>
</evidence>
<protein>
    <submittedName>
        <fullName evidence="5">Ketoacyl-ACP synthase III</fullName>
    </submittedName>
</protein>
<keyword evidence="2" id="KW-0012">Acyltransferase</keyword>
<evidence type="ECO:0000259" key="4">
    <source>
        <dbReference type="Pfam" id="PF08545"/>
    </source>
</evidence>
<feature type="domain" description="Beta-ketoacyl-[acyl-carrier-protein] synthase III C-terminal" evidence="3">
    <location>
        <begin position="234"/>
        <end position="321"/>
    </location>
</feature>
<dbReference type="InterPro" id="IPR016039">
    <property type="entry name" value="Thiolase-like"/>
</dbReference>
<sequence>MRIIGTGSALPHTVVSADQIDARLGKPAGWTLAASGVARRHVMTEGSQIDLALGAARAALADAGMAAGDMDLIVSACGIGYQTLPSTAPLIQRGLGLADGAVACFDINSTCLSFLTALEVVEGLMATGRYARALVVSAEVASRALPWEAQPEVAALFGDGAAAAVVTRGAGLRAARFRSFPSGYEACEIGAGGTRFDFAQDRAAFEAHARFRMDGRALFRLTAQHFGAFVEAVLAEAGVTREEIDLVVPHQASPGALQHMIRLCGFAPEKVVDIAAEVGNQIAASIPFALDHARRAGRVPAGARVLMLGTSAGVSFGGVVMDF</sequence>
<dbReference type="GO" id="GO:0044550">
    <property type="term" value="P:secondary metabolite biosynthetic process"/>
    <property type="evidence" value="ECO:0007669"/>
    <property type="project" value="TreeGrafter"/>
</dbReference>
<dbReference type="InterPro" id="IPR013747">
    <property type="entry name" value="ACP_syn_III_C"/>
</dbReference>
<dbReference type="EMBL" id="JAAIKE010000005">
    <property type="protein sequence ID" value="NEX47535.1"/>
    <property type="molecule type" value="Genomic_DNA"/>
</dbReference>
<dbReference type="GO" id="GO:0004315">
    <property type="term" value="F:3-oxoacyl-[acyl-carrier-protein] synthase activity"/>
    <property type="evidence" value="ECO:0007669"/>
    <property type="project" value="InterPro"/>
</dbReference>
<dbReference type="CDD" id="cd00830">
    <property type="entry name" value="KAS_III"/>
    <property type="match status" value="1"/>
</dbReference>
<dbReference type="Pfam" id="PF08545">
    <property type="entry name" value="ACP_syn_III"/>
    <property type="match status" value="1"/>
</dbReference>
<evidence type="ECO:0000259" key="3">
    <source>
        <dbReference type="Pfam" id="PF08541"/>
    </source>
</evidence>
<reference evidence="5 6" key="1">
    <citation type="submission" date="2020-02" db="EMBL/GenBank/DDBJ databases">
        <title>Rhodobacter algicola sp. nov., isolated from microalga culture.</title>
        <authorList>
            <person name="Park C.-Y."/>
        </authorList>
    </citation>
    <scope>NUCLEOTIDE SEQUENCE [LARGE SCALE GENOMIC DNA]</scope>
    <source>
        <strain evidence="5 6">ETT8</strain>
    </source>
</reference>